<organism evidence="1 2">
    <name type="scientific">Glossina austeni</name>
    <name type="common">Savannah tsetse fly</name>
    <dbReference type="NCBI Taxonomy" id="7395"/>
    <lineage>
        <taxon>Eukaryota</taxon>
        <taxon>Metazoa</taxon>
        <taxon>Ecdysozoa</taxon>
        <taxon>Arthropoda</taxon>
        <taxon>Hexapoda</taxon>
        <taxon>Insecta</taxon>
        <taxon>Pterygota</taxon>
        <taxon>Neoptera</taxon>
        <taxon>Endopterygota</taxon>
        <taxon>Diptera</taxon>
        <taxon>Brachycera</taxon>
        <taxon>Muscomorpha</taxon>
        <taxon>Hippoboscoidea</taxon>
        <taxon>Glossinidae</taxon>
        <taxon>Glossina</taxon>
    </lineage>
</organism>
<accession>A0A1A9VAW0</accession>
<proteinExistence type="predicted"/>
<dbReference type="VEuPathDB" id="VectorBase:GAUT031400"/>
<evidence type="ECO:0000313" key="2">
    <source>
        <dbReference type="Proteomes" id="UP000078200"/>
    </source>
</evidence>
<keyword evidence="2" id="KW-1185">Reference proteome</keyword>
<protein>
    <submittedName>
        <fullName evidence="1">Uncharacterized protein</fullName>
    </submittedName>
</protein>
<reference evidence="1" key="1">
    <citation type="submission" date="2020-05" db="UniProtKB">
        <authorList>
            <consortium name="EnsemblMetazoa"/>
        </authorList>
    </citation>
    <scope>IDENTIFICATION</scope>
    <source>
        <strain evidence="1">TTRI</strain>
    </source>
</reference>
<dbReference type="EnsemblMetazoa" id="GAUT031400-RA">
    <property type="protein sequence ID" value="GAUT031400-PA"/>
    <property type="gene ID" value="GAUT031400"/>
</dbReference>
<evidence type="ECO:0000313" key="1">
    <source>
        <dbReference type="EnsemblMetazoa" id="GAUT031400-PA"/>
    </source>
</evidence>
<dbReference type="AlphaFoldDB" id="A0A1A9VAW0"/>
<name>A0A1A9VAW0_GLOAU</name>
<sequence>MKKQKKTGVDVKSEKVLAGLYMSVCLVAYKNQYDSFRANSTTSSHISFLIHCIISYDDYTFRMPMTLALLNAFNRGSFHTVVFSFVSLRPIYRFSRTFRLNLTTTIAEHSRKDFLLFSDRRKTEHIA</sequence>
<dbReference type="Proteomes" id="UP000078200">
    <property type="component" value="Unassembled WGS sequence"/>
</dbReference>